<dbReference type="PANTHER" id="PTHR45953:SF1">
    <property type="entry name" value="IDURONATE 2-SULFATASE"/>
    <property type="match status" value="1"/>
</dbReference>
<evidence type="ECO:0000256" key="1">
    <source>
        <dbReference type="ARBA" id="ARBA00022723"/>
    </source>
</evidence>
<evidence type="ECO:0000256" key="5">
    <source>
        <dbReference type="SAM" id="SignalP"/>
    </source>
</evidence>
<sequence>MQPTRRIALVAALAAALLSACASPTAGTDPSAAGPAGKPKLLVFLVVDGLPQRQVLAYRDQLQPDGFARFLERGAWFSQAHYSHAFTVTAAGHALMLTGASPERTGIIGNEWRDPATGREVYNTGDTSATYIGHKTRALDGTSPKNLKVETVGDVLRRADPRSVVIGISGKDRGAILPAGKTGTAYMYMSDDGTFASSTYYMKQHPAWVNEFNAAKPADRFFKQFWRPMLAEDAYARSIPDEQPWFATRDARLPMMMGVPQDDAPGPAFYSALLRGPYGDALDLEFALAAVEGEKLGRDDAPDILSVSLSGHDYVNHAFSAESRLSHDHFLQLDRLLQGFFRDLDTRVGKDNWVAVLTADHGFMPAPEYSKTKGIDAGKINSAQALARINAGLAQKFGEGKWVMGYSAASLLLDKPLIAQKGVDLDAVAEEARRLLLLEPGFETAYTRKELLSGSRAGARYFEASRKSWHPDVSGEVQFTLKANYMFNSSSASTHGSPHEYDTHVPLLVYGPKWVRPGRIDTKVEVTDIAPTLAHLLGVPAPAGSQGKLLPLTAP</sequence>
<evidence type="ECO:0000313" key="7">
    <source>
        <dbReference type="Proteomes" id="UP000487350"/>
    </source>
</evidence>
<dbReference type="InterPro" id="IPR017850">
    <property type="entry name" value="Alkaline_phosphatase_core_sf"/>
</dbReference>
<proteinExistence type="predicted"/>
<feature type="signal peptide" evidence="5">
    <location>
        <begin position="1"/>
        <end position="22"/>
    </location>
</feature>
<keyword evidence="7" id="KW-1185">Reference proteome</keyword>
<keyword evidence="3" id="KW-0597">Phosphoprotein</keyword>
<dbReference type="PANTHER" id="PTHR45953">
    <property type="entry name" value="IDURONATE 2-SULFATASE"/>
    <property type="match status" value="1"/>
</dbReference>
<comment type="caution">
    <text evidence="6">The sequence shown here is derived from an EMBL/GenBank/DDBJ whole genome shotgun (WGS) entry which is preliminary data.</text>
</comment>
<dbReference type="AlphaFoldDB" id="A0A844B261"/>
<dbReference type="GO" id="GO:0008484">
    <property type="term" value="F:sulfuric ester hydrolase activity"/>
    <property type="evidence" value="ECO:0007669"/>
    <property type="project" value="TreeGrafter"/>
</dbReference>
<dbReference type="PROSITE" id="PS51257">
    <property type="entry name" value="PROKAR_LIPOPROTEIN"/>
    <property type="match status" value="1"/>
</dbReference>
<reference evidence="6 7" key="1">
    <citation type="submission" date="2019-11" db="EMBL/GenBank/DDBJ databases">
        <title>Caenimonas koreensis gen. nov., sp. nov., isolated from activated sludge.</title>
        <authorList>
            <person name="Seung H.R."/>
        </authorList>
    </citation>
    <scope>NUCLEOTIDE SEQUENCE [LARGE SCALE GENOMIC DNA]</scope>
    <source>
        <strain evidence="6 7">EMB320</strain>
    </source>
</reference>
<dbReference type="GO" id="GO:0005737">
    <property type="term" value="C:cytoplasm"/>
    <property type="evidence" value="ECO:0007669"/>
    <property type="project" value="TreeGrafter"/>
</dbReference>
<dbReference type="GO" id="GO:0046872">
    <property type="term" value="F:metal ion binding"/>
    <property type="evidence" value="ECO:0007669"/>
    <property type="project" value="UniProtKB-KW"/>
</dbReference>
<feature type="chain" id="PRO_5032587002" evidence="5">
    <location>
        <begin position="23"/>
        <end position="555"/>
    </location>
</feature>
<accession>A0A844B261</accession>
<dbReference type="RefSeq" id="WP_153584627.1">
    <property type="nucleotide sequence ID" value="NZ_WJBU01000007.1"/>
</dbReference>
<dbReference type="SUPFAM" id="SSF53649">
    <property type="entry name" value="Alkaline phosphatase-like"/>
    <property type="match status" value="1"/>
</dbReference>
<dbReference type="InterPro" id="IPR026263">
    <property type="entry name" value="Alkaline_phosphatase_prok"/>
</dbReference>
<dbReference type="Proteomes" id="UP000487350">
    <property type="component" value="Unassembled WGS sequence"/>
</dbReference>
<gene>
    <name evidence="6" type="ORF">GHT07_08325</name>
</gene>
<dbReference type="CDD" id="cd16016">
    <property type="entry name" value="AP-SPAP"/>
    <property type="match status" value="1"/>
</dbReference>
<dbReference type="Pfam" id="PF01663">
    <property type="entry name" value="Phosphodiest"/>
    <property type="match status" value="1"/>
</dbReference>
<evidence type="ECO:0000256" key="2">
    <source>
        <dbReference type="ARBA" id="ARBA00022801"/>
    </source>
</evidence>
<keyword evidence="1" id="KW-0479">Metal-binding</keyword>
<dbReference type="EMBL" id="WJBU01000007">
    <property type="protein sequence ID" value="MRD47283.1"/>
    <property type="molecule type" value="Genomic_DNA"/>
</dbReference>
<protein>
    <submittedName>
        <fullName evidence="6">Sulfatase-like hydrolase/transferase</fullName>
    </submittedName>
</protein>
<name>A0A844B261_9BURK</name>
<keyword evidence="5" id="KW-0732">Signal</keyword>
<keyword evidence="2 6" id="KW-0378">Hydrolase</keyword>
<evidence type="ECO:0000313" key="6">
    <source>
        <dbReference type="EMBL" id="MRD47283.1"/>
    </source>
</evidence>
<organism evidence="6 7">
    <name type="scientific">Caenimonas koreensis DSM 17982</name>
    <dbReference type="NCBI Taxonomy" id="1121255"/>
    <lineage>
        <taxon>Bacteria</taxon>
        <taxon>Pseudomonadati</taxon>
        <taxon>Pseudomonadota</taxon>
        <taxon>Betaproteobacteria</taxon>
        <taxon>Burkholderiales</taxon>
        <taxon>Comamonadaceae</taxon>
        <taxon>Caenimonas</taxon>
    </lineage>
</organism>
<dbReference type="GO" id="GO:0016740">
    <property type="term" value="F:transferase activity"/>
    <property type="evidence" value="ECO:0007669"/>
    <property type="project" value="UniProtKB-KW"/>
</dbReference>
<keyword evidence="6" id="KW-0808">Transferase</keyword>
<feature type="binding site" evidence="4">
    <location>
        <begin position="171"/>
        <end position="173"/>
    </location>
    <ligand>
        <name>substrate</name>
    </ligand>
</feature>
<dbReference type="GO" id="GO:0004035">
    <property type="term" value="F:alkaline phosphatase activity"/>
    <property type="evidence" value="ECO:0007669"/>
    <property type="project" value="InterPro"/>
</dbReference>
<dbReference type="PIRSF" id="PIRSF031924">
    <property type="entry name" value="Pi-irrepressible_AP"/>
    <property type="match status" value="1"/>
</dbReference>
<evidence type="ECO:0000256" key="3">
    <source>
        <dbReference type="PIRSR" id="PIRSR031924-50"/>
    </source>
</evidence>
<dbReference type="InterPro" id="IPR002591">
    <property type="entry name" value="Phosphodiest/P_Trfase"/>
</dbReference>
<dbReference type="OrthoDB" id="9766127at2"/>
<feature type="active site" description="Phosphothreonine intermediate" evidence="3">
    <location>
        <position position="89"/>
    </location>
</feature>
<dbReference type="Gene3D" id="3.30.1360.150">
    <property type="match status" value="1"/>
</dbReference>
<evidence type="ECO:0000256" key="4">
    <source>
        <dbReference type="PIRSR" id="PIRSR031924-51"/>
    </source>
</evidence>
<dbReference type="Gene3D" id="3.40.720.10">
    <property type="entry name" value="Alkaline Phosphatase, subunit A"/>
    <property type="match status" value="1"/>
</dbReference>
<feature type="binding site" evidence="4">
    <location>
        <position position="110"/>
    </location>
    <ligand>
        <name>substrate</name>
    </ligand>
</feature>